<dbReference type="Proteomes" id="UP001247805">
    <property type="component" value="Unassembled WGS sequence"/>
</dbReference>
<evidence type="ECO:0000313" key="2">
    <source>
        <dbReference type="Proteomes" id="UP001247805"/>
    </source>
</evidence>
<accession>A0ABU3SUG2</accession>
<sequence>MMNQLTVKNVEFYGDETASVTLENENLSVEVFCHLCKYSEGDKVNNLLRVLDADVRAAYLSDWPAEMIEEVSRALHLRHIWTLRYGQGNICLHLQFEDVYFFIFISTSTLTINN</sequence>
<keyword evidence="2" id="KW-1185">Reference proteome</keyword>
<reference evidence="1 2" key="1">
    <citation type="submission" date="2023-10" db="EMBL/GenBank/DDBJ databases">
        <title>Glaciecola aquimarina strain GGW-M5 nov., isolated from a coastal seawater.</title>
        <authorList>
            <person name="Bayburt H."/>
            <person name="Kim J.M."/>
            <person name="Choi B.J."/>
            <person name="Jeon C.O."/>
        </authorList>
    </citation>
    <scope>NUCLEOTIDE SEQUENCE [LARGE SCALE GENOMIC DNA]</scope>
    <source>
        <strain evidence="1 2">KCTC 32108</strain>
    </source>
</reference>
<evidence type="ECO:0000313" key="1">
    <source>
        <dbReference type="EMBL" id="MDU0353642.1"/>
    </source>
</evidence>
<protein>
    <submittedName>
        <fullName evidence="1">Uncharacterized protein</fullName>
    </submittedName>
</protein>
<dbReference type="EMBL" id="JAWDIO010000002">
    <property type="protein sequence ID" value="MDU0353642.1"/>
    <property type="molecule type" value="Genomic_DNA"/>
</dbReference>
<proteinExistence type="predicted"/>
<comment type="caution">
    <text evidence="1">The sequence shown here is derived from an EMBL/GenBank/DDBJ whole genome shotgun (WGS) entry which is preliminary data.</text>
</comment>
<name>A0ABU3SUG2_9ALTE</name>
<gene>
    <name evidence="1" type="ORF">RS130_06590</name>
</gene>
<organism evidence="1 2">
    <name type="scientific">Paraglaciecola aquimarina</name>
    <dbReference type="NCBI Taxonomy" id="1235557"/>
    <lineage>
        <taxon>Bacteria</taxon>
        <taxon>Pseudomonadati</taxon>
        <taxon>Pseudomonadota</taxon>
        <taxon>Gammaproteobacteria</taxon>
        <taxon>Alteromonadales</taxon>
        <taxon>Alteromonadaceae</taxon>
        <taxon>Paraglaciecola</taxon>
    </lineage>
</organism>
<dbReference type="RefSeq" id="WP_316025297.1">
    <property type="nucleotide sequence ID" value="NZ_JAWDIO010000002.1"/>
</dbReference>